<evidence type="ECO:0000313" key="2">
    <source>
        <dbReference type="EMBL" id="CAA9343026.1"/>
    </source>
</evidence>
<feature type="non-terminal residue" evidence="2">
    <location>
        <position position="1"/>
    </location>
</feature>
<evidence type="ECO:0000256" key="1">
    <source>
        <dbReference type="SAM" id="MobiDB-lite"/>
    </source>
</evidence>
<feature type="region of interest" description="Disordered" evidence="1">
    <location>
        <begin position="1"/>
        <end position="46"/>
    </location>
</feature>
<reference evidence="2" key="1">
    <citation type="submission" date="2020-02" db="EMBL/GenBank/DDBJ databases">
        <authorList>
            <person name="Meier V. D."/>
        </authorList>
    </citation>
    <scope>NUCLEOTIDE SEQUENCE</scope>
    <source>
        <strain evidence="2">AVDCRST_MAG40</strain>
    </source>
</reference>
<proteinExistence type="predicted"/>
<accession>A0A6J4LWP9</accession>
<organism evidence="2">
    <name type="scientific">uncultured Gemmatimonadaceae bacterium</name>
    <dbReference type="NCBI Taxonomy" id="246130"/>
    <lineage>
        <taxon>Bacteria</taxon>
        <taxon>Pseudomonadati</taxon>
        <taxon>Gemmatimonadota</taxon>
        <taxon>Gemmatimonadia</taxon>
        <taxon>Gemmatimonadales</taxon>
        <taxon>Gemmatimonadaceae</taxon>
        <taxon>environmental samples</taxon>
    </lineage>
</organism>
<name>A0A6J4LWP9_9BACT</name>
<dbReference type="EMBL" id="CADCTX010000712">
    <property type="protein sequence ID" value="CAA9343026.1"/>
    <property type="molecule type" value="Genomic_DNA"/>
</dbReference>
<feature type="non-terminal residue" evidence="2">
    <location>
        <position position="46"/>
    </location>
</feature>
<feature type="compositionally biased region" description="Low complexity" evidence="1">
    <location>
        <begin position="7"/>
        <end position="21"/>
    </location>
</feature>
<dbReference type="AlphaFoldDB" id="A0A6J4LWP9"/>
<gene>
    <name evidence="2" type="ORF">AVDCRST_MAG40-2489</name>
</gene>
<protein>
    <submittedName>
        <fullName evidence="2">Uncharacterized protein</fullName>
    </submittedName>
</protein>
<sequence>CSRRRAAPCGAGPRRSSAARRWTSPPLPGPSGGCALVEGRRRERGL</sequence>